<sequence>LPLVGKNQVADVLGFAIKEDCYERKYSKA</sequence>
<evidence type="ECO:0000313" key="1">
    <source>
        <dbReference type="EMBL" id="GFP26319.1"/>
    </source>
</evidence>
<organism evidence="1 2">
    <name type="scientific">Candidatus Hakubella thermalkaliphila</name>
    <dbReference type="NCBI Taxonomy" id="2754717"/>
    <lineage>
        <taxon>Bacteria</taxon>
        <taxon>Bacillati</taxon>
        <taxon>Actinomycetota</taxon>
        <taxon>Actinomycetota incertae sedis</taxon>
        <taxon>Candidatus Hakubellales</taxon>
        <taxon>Candidatus Hakubellaceae</taxon>
        <taxon>Candidatus Hakubella</taxon>
    </lineage>
</organism>
<protein>
    <submittedName>
        <fullName evidence="1">Uncharacterized protein</fullName>
    </submittedName>
</protein>
<dbReference type="EMBL" id="BLRX01000519">
    <property type="protein sequence ID" value="GFP26319.1"/>
    <property type="molecule type" value="Genomic_DNA"/>
</dbReference>
<feature type="non-terminal residue" evidence="1">
    <location>
        <position position="1"/>
    </location>
</feature>
<reference evidence="1 2" key="1">
    <citation type="journal article" date="2020" name="Front. Microbiol.">
        <title>Single-cell genomics of novel Actinobacteria with the Wood-Ljungdahl pathway discovered in a serpentinizing system.</title>
        <authorList>
            <person name="Merino N."/>
            <person name="Kawai M."/>
            <person name="Boyd E.S."/>
            <person name="Colman D.R."/>
            <person name="McGlynn S.E."/>
            <person name="Nealson K.H."/>
            <person name="Kurokawa K."/>
            <person name="Hongoh Y."/>
        </authorList>
    </citation>
    <scope>NUCLEOTIDE SEQUENCE [LARGE SCALE GENOMIC DNA]</scope>
    <source>
        <strain evidence="1 2">S25</strain>
    </source>
</reference>
<gene>
    <name evidence="1" type="ORF">HKBW3S25_01810</name>
</gene>
<dbReference type="Proteomes" id="UP000543224">
    <property type="component" value="Unassembled WGS sequence"/>
</dbReference>
<proteinExistence type="predicted"/>
<dbReference type="AlphaFoldDB" id="A0A6V8P1C9"/>
<evidence type="ECO:0000313" key="2">
    <source>
        <dbReference type="Proteomes" id="UP000543224"/>
    </source>
</evidence>
<comment type="caution">
    <text evidence="1">The sequence shown here is derived from an EMBL/GenBank/DDBJ whole genome shotgun (WGS) entry which is preliminary data.</text>
</comment>
<name>A0A6V8P1C9_9ACTN</name>
<accession>A0A6V8P1C9</accession>